<dbReference type="EMBL" id="CM042049">
    <property type="protein sequence ID" value="KAI3748932.1"/>
    <property type="molecule type" value="Genomic_DNA"/>
</dbReference>
<reference evidence="1 2" key="2">
    <citation type="journal article" date="2022" name="Mol. Ecol. Resour.">
        <title>The genomes of chicory, endive, great burdock and yacon provide insights into Asteraceae paleo-polyploidization history and plant inulin production.</title>
        <authorList>
            <person name="Fan W."/>
            <person name="Wang S."/>
            <person name="Wang H."/>
            <person name="Wang A."/>
            <person name="Jiang F."/>
            <person name="Liu H."/>
            <person name="Zhao H."/>
            <person name="Xu D."/>
            <person name="Zhang Y."/>
        </authorList>
    </citation>
    <scope>NUCLEOTIDE SEQUENCE [LARGE SCALE GENOMIC DNA]</scope>
    <source>
        <strain evidence="2">cv. Niubang</strain>
    </source>
</reference>
<proteinExistence type="predicted"/>
<reference evidence="2" key="1">
    <citation type="journal article" date="2022" name="Mol. Ecol. Resour.">
        <title>The genomes of chicory, endive, great burdock and yacon provide insights into Asteraceae palaeo-polyploidization history and plant inulin production.</title>
        <authorList>
            <person name="Fan W."/>
            <person name="Wang S."/>
            <person name="Wang H."/>
            <person name="Wang A."/>
            <person name="Jiang F."/>
            <person name="Liu H."/>
            <person name="Zhao H."/>
            <person name="Xu D."/>
            <person name="Zhang Y."/>
        </authorList>
    </citation>
    <scope>NUCLEOTIDE SEQUENCE [LARGE SCALE GENOMIC DNA]</scope>
    <source>
        <strain evidence="2">cv. Niubang</strain>
    </source>
</reference>
<organism evidence="1 2">
    <name type="scientific">Arctium lappa</name>
    <name type="common">Greater burdock</name>
    <name type="synonym">Lappa major</name>
    <dbReference type="NCBI Taxonomy" id="4217"/>
    <lineage>
        <taxon>Eukaryota</taxon>
        <taxon>Viridiplantae</taxon>
        <taxon>Streptophyta</taxon>
        <taxon>Embryophyta</taxon>
        <taxon>Tracheophyta</taxon>
        <taxon>Spermatophyta</taxon>
        <taxon>Magnoliopsida</taxon>
        <taxon>eudicotyledons</taxon>
        <taxon>Gunneridae</taxon>
        <taxon>Pentapetalae</taxon>
        <taxon>asterids</taxon>
        <taxon>campanulids</taxon>
        <taxon>Asterales</taxon>
        <taxon>Asteraceae</taxon>
        <taxon>Carduoideae</taxon>
        <taxon>Cardueae</taxon>
        <taxon>Arctiinae</taxon>
        <taxon>Arctium</taxon>
    </lineage>
</organism>
<name>A0ACB9DRL7_ARCLA</name>
<comment type="caution">
    <text evidence="1">The sequence shown here is derived from an EMBL/GenBank/DDBJ whole genome shotgun (WGS) entry which is preliminary data.</text>
</comment>
<keyword evidence="2" id="KW-1185">Reference proteome</keyword>
<evidence type="ECO:0000313" key="1">
    <source>
        <dbReference type="EMBL" id="KAI3748932.1"/>
    </source>
</evidence>
<dbReference type="Proteomes" id="UP001055879">
    <property type="component" value="Linkage Group LG03"/>
</dbReference>
<protein>
    <submittedName>
        <fullName evidence="1">Uncharacterized protein</fullName>
    </submittedName>
</protein>
<evidence type="ECO:0000313" key="2">
    <source>
        <dbReference type="Proteomes" id="UP001055879"/>
    </source>
</evidence>
<sequence>MATFSTSFVGSITYVNHVRSSLFGHKLASSSLCFSGHELRLAAVSTVVAMGGGAKFKGTHMREKKLTDMIENKVTEATEVCAGDEASDECKVAWDEVEEISQAKAHLRAKLEHEEDPLESFCSGNPETEECSIYDD</sequence>
<gene>
    <name evidence="1" type="ORF">L6452_12374</name>
</gene>
<accession>A0ACB9DRL7</accession>